<dbReference type="AlphaFoldDB" id="A0A0K0EUX7"/>
<reference evidence="1" key="1">
    <citation type="submission" date="2014-07" db="EMBL/GenBank/DDBJ databases">
        <authorList>
            <person name="Martin A.A"/>
            <person name="De Silva N."/>
        </authorList>
    </citation>
    <scope>NUCLEOTIDE SEQUENCE</scope>
</reference>
<dbReference type="STRING" id="75913.A0A0K0EUX7"/>
<sequence length="254" mass="30124">MKKKAQLETLKKALAKAGKWNKDIDNLLTDYWTREEYEAAEEIVNGILEEMTKESMKNTEQMAEGRGTFKDSTDLDRTEVIRTLPEDMTPTMRMGLMEHNWTEEAQEKPKGVITDMWDKLRIFKGDTAVELRIWLRRYELALEMKHPDQTRNAMEYMKLYFLEDFLQDKARRLYCTALDKPGRLSYGQVVSYIMERLEEPINRLRANMERLKFYREPTTIHQHFTEFIKKTMATGNMLEEVLMGNISEQEARVN</sequence>
<dbReference type="WBParaSite" id="SVE_0032400.1">
    <property type="protein sequence ID" value="SVE_0032400.1"/>
    <property type="gene ID" value="SVE_0032400"/>
</dbReference>
<evidence type="ECO:0000313" key="1">
    <source>
        <dbReference type="Proteomes" id="UP000035680"/>
    </source>
</evidence>
<reference evidence="2" key="2">
    <citation type="submission" date="2015-08" db="UniProtKB">
        <authorList>
            <consortium name="WormBaseParasite"/>
        </authorList>
    </citation>
    <scope>IDENTIFICATION</scope>
</reference>
<protein>
    <submittedName>
        <fullName evidence="2">Retrotrans_gag domain-containing protein</fullName>
    </submittedName>
</protein>
<proteinExistence type="predicted"/>
<name>A0A0K0EUX7_STRVS</name>
<dbReference type="Proteomes" id="UP000035680">
    <property type="component" value="Unassembled WGS sequence"/>
</dbReference>
<accession>A0A0K0EUX7</accession>
<keyword evidence="1" id="KW-1185">Reference proteome</keyword>
<organism evidence="1 2">
    <name type="scientific">Strongyloides venezuelensis</name>
    <name type="common">Threadworm</name>
    <dbReference type="NCBI Taxonomy" id="75913"/>
    <lineage>
        <taxon>Eukaryota</taxon>
        <taxon>Metazoa</taxon>
        <taxon>Ecdysozoa</taxon>
        <taxon>Nematoda</taxon>
        <taxon>Chromadorea</taxon>
        <taxon>Rhabditida</taxon>
        <taxon>Tylenchina</taxon>
        <taxon>Panagrolaimomorpha</taxon>
        <taxon>Strongyloidoidea</taxon>
        <taxon>Strongyloididae</taxon>
        <taxon>Strongyloides</taxon>
    </lineage>
</organism>
<evidence type="ECO:0000313" key="2">
    <source>
        <dbReference type="WBParaSite" id="SVE_0032400.1"/>
    </source>
</evidence>